<dbReference type="AlphaFoldDB" id="A0A0F9D2A6"/>
<sequence>MFRFVKFLIVKKLNNKGETLNNMAYSSGAGELQNAVPTYWADRLRDDAINRAFWG</sequence>
<evidence type="ECO:0000313" key="1">
    <source>
        <dbReference type="EMBL" id="KKL47881.1"/>
    </source>
</evidence>
<comment type="caution">
    <text evidence="1">The sequence shown here is derived from an EMBL/GenBank/DDBJ whole genome shotgun (WGS) entry which is preliminary data.</text>
</comment>
<proteinExistence type="predicted"/>
<feature type="non-terminal residue" evidence="1">
    <location>
        <position position="55"/>
    </location>
</feature>
<name>A0A0F9D2A6_9ZZZZ</name>
<organism evidence="1">
    <name type="scientific">marine sediment metagenome</name>
    <dbReference type="NCBI Taxonomy" id="412755"/>
    <lineage>
        <taxon>unclassified sequences</taxon>
        <taxon>metagenomes</taxon>
        <taxon>ecological metagenomes</taxon>
    </lineage>
</organism>
<dbReference type="EMBL" id="LAZR01033511">
    <property type="protein sequence ID" value="KKL47881.1"/>
    <property type="molecule type" value="Genomic_DNA"/>
</dbReference>
<protein>
    <submittedName>
        <fullName evidence="1">Uncharacterized protein</fullName>
    </submittedName>
</protein>
<accession>A0A0F9D2A6</accession>
<gene>
    <name evidence="1" type="ORF">LCGC14_2331110</name>
</gene>
<reference evidence="1" key="1">
    <citation type="journal article" date="2015" name="Nature">
        <title>Complex archaea that bridge the gap between prokaryotes and eukaryotes.</title>
        <authorList>
            <person name="Spang A."/>
            <person name="Saw J.H."/>
            <person name="Jorgensen S.L."/>
            <person name="Zaremba-Niedzwiedzka K."/>
            <person name="Martijn J."/>
            <person name="Lind A.E."/>
            <person name="van Eijk R."/>
            <person name="Schleper C."/>
            <person name="Guy L."/>
            <person name="Ettema T.J."/>
        </authorList>
    </citation>
    <scope>NUCLEOTIDE SEQUENCE</scope>
</reference>